<protein>
    <submittedName>
        <fullName evidence="1">Uncharacterized protein</fullName>
    </submittedName>
</protein>
<keyword evidence="2" id="KW-1185">Reference proteome</keyword>
<gene>
    <name evidence="1" type="ORF">MBEBAB_0837</name>
</gene>
<dbReference type="AlphaFoldDB" id="A0A8E0NB60"/>
<dbReference type="RefSeq" id="WP_021696683.1">
    <property type="nucleotide sequence ID" value="NZ_BATC01000009.1"/>
</dbReference>
<dbReference type="EMBL" id="BATC01000009">
    <property type="protein sequence ID" value="GAD58587.1"/>
    <property type="molecule type" value="Genomic_DNA"/>
</dbReference>
<evidence type="ECO:0000313" key="2">
    <source>
        <dbReference type="Proteomes" id="UP000016569"/>
    </source>
</evidence>
<name>A0A8E0NB60_9CAUL</name>
<reference evidence="2" key="1">
    <citation type="journal article" date="2013" name="Genome Announc.">
        <title>Draft Genome Sequence of the Dimorphic Prosthecate Bacterium Brevundimonas abyssalis TAR-001T.</title>
        <authorList>
            <person name="Tsubouchi T."/>
            <person name="Nishi S."/>
            <person name="Usui K."/>
            <person name="Shimane Y."/>
            <person name="Takaki Y."/>
            <person name="Maruyama T."/>
            <person name="Hatada Y."/>
        </authorList>
    </citation>
    <scope>NUCLEOTIDE SEQUENCE [LARGE SCALE GENOMIC DNA]</scope>
    <source>
        <strain evidence="2">TAR-001</strain>
    </source>
</reference>
<dbReference type="OrthoDB" id="7206105at2"/>
<proteinExistence type="predicted"/>
<evidence type="ECO:0000313" key="1">
    <source>
        <dbReference type="EMBL" id="GAD58587.1"/>
    </source>
</evidence>
<comment type="caution">
    <text evidence="1">The sequence shown here is derived from an EMBL/GenBank/DDBJ whole genome shotgun (WGS) entry which is preliminary data.</text>
</comment>
<sequence length="106" mass="12110">MVEEGFVQLYVRDFAAMAARADGGQDVEEALTRRVRELKSHAELMDRRKTPGHQAAVAERLISESERTHVRHGRIGPDDVEALERRRDFLLRVAEMLREDQAELAA</sequence>
<dbReference type="Proteomes" id="UP000016569">
    <property type="component" value="Unassembled WGS sequence"/>
</dbReference>
<organism evidence="1 2">
    <name type="scientific">Brevundimonas abyssalis TAR-001</name>
    <dbReference type="NCBI Taxonomy" id="1391729"/>
    <lineage>
        <taxon>Bacteria</taxon>
        <taxon>Pseudomonadati</taxon>
        <taxon>Pseudomonadota</taxon>
        <taxon>Alphaproteobacteria</taxon>
        <taxon>Caulobacterales</taxon>
        <taxon>Caulobacteraceae</taxon>
        <taxon>Brevundimonas</taxon>
    </lineage>
</organism>
<accession>A0A8E0NB60</accession>